<dbReference type="InterPro" id="IPR029016">
    <property type="entry name" value="GAF-like_dom_sf"/>
</dbReference>
<dbReference type="InterPro" id="IPR003018">
    <property type="entry name" value="GAF"/>
</dbReference>
<dbReference type="SMART" id="SM00065">
    <property type="entry name" value="GAF"/>
    <property type="match status" value="1"/>
</dbReference>
<accession>A0A1H8KK37</accession>
<dbReference type="PANTHER" id="PTHR43304:SF1">
    <property type="entry name" value="PAC DOMAIN-CONTAINING PROTEIN"/>
    <property type="match status" value="1"/>
</dbReference>
<keyword evidence="3" id="KW-0597">Phosphoprotein</keyword>
<reference evidence="9 10" key="1">
    <citation type="submission" date="2016-10" db="EMBL/GenBank/DDBJ databases">
        <authorList>
            <person name="de Groot N.N."/>
        </authorList>
    </citation>
    <scope>NUCLEOTIDE SEQUENCE [LARGE SCALE GENOMIC DNA]</scope>
    <source>
        <strain evidence="9 10">DSM 21039</strain>
    </source>
</reference>
<keyword evidence="5" id="KW-0418">Kinase</keyword>
<dbReference type="Gene3D" id="3.30.450.20">
    <property type="entry name" value="PAS domain"/>
    <property type="match status" value="3"/>
</dbReference>
<dbReference type="PROSITE" id="PS50109">
    <property type="entry name" value="HIS_KIN"/>
    <property type="match status" value="1"/>
</dbReference>
<dbReference type="GO" id="GO:0006355">
    <property type="term" value="P:regulation of DNA-templated transcription"/>
    <property type="evidence" value="ECO:0007669"/>
    <property type="project" value="InterPro"/>
</dbReference>
<feature type="domain" description="Histidine kinase" evidence="6">
    <location>
        <begin position="609"/>
        <end position="821"/>
    </location>
</feature>
<evidence type="ECO:0000256" key="5">
    <source>
        <dbReference type="ARBA" id="ARBA00022777"/>
    </source>
</evidence>
<dbReference type="InterPro" id="IPR013767">
    <property type="entry name" value="PAS_fold"/>
</dbReference>
<dbReference type="FunFam" id="3.30.565.10:FF:000006">
    <property type="entry name" value="Sensor histidine kinase WalK"/>
    <property type="match status" value="1"/>
</dbReference>
<dbReference type="SMART" id="SM00086">
    <property type="entry name" value="PAC"/>
    <property type="match status" value="3"/>
</dbReference>
<proteinExistence type="predicted"/>
<dbReference type="CDD" id="cd00082">
    <property type="entry name" value="HisKA"/>
    <property type="match status" value="1"/>
</dbReference>
<feature type="domain" description="PAC" evidence="8">
    <location>
        <begin position="525"/>
        <end position="576"/>
    </location>
</feature>
<organism evidence="9 10">
    <name type="scientific">Chitinophaga rupis</name>
    <dbReference type="NCBI Taxonomy" id="573321"/>
    <lineage>
        <taxon>Bacteria</taxon>
        <taxon>Pseudomonadati</taxon>
        <taxon>Bacteroidota</taxon>
        <taxon>Chitinophagia</taxon>
        <taxon>Chitinophagales</taxon>
        <taxon>Chitinophagaceae</taxon>
        <taxon>Chitinophaga</taxon>
    </lineage>
</organism>
<dbReference type="PROSITE" id="PS50113">
    <property type="entry name" value="PAC"/>
    <property type="match status" value="2"/>
</dbReference>
<dbReference type="Pfam" id="PF13426">
    <property type="entry name" value="PAS_9"/>
    <property type="match status" value="1"/>
</dbReference>
<dbReference type="PROSITE" id="PS50112">
    <property type="entry name" value="PAS"/>
    <property type="match status" value="2"/>
</dbReference>
<dbReference type="SMART" id="SM00387">
    <property type="entry name" value="HATPase_c"/>
    <property type="match status" value="1"/>
</dbReference>
<dbReference type="OrthoDB" id="9766459at2"/>
<keyword evidence="4" id="KW-0808">Transferase</keyword>
<dbReference type="GO" id="GO:0000155">
    <property type="term" value="F:phosphorelay sensor kinase activity"/>
    <property type="evidence" value="ECO:0007669"/>
    <property type="project" value="InterPro"/>
</dbReference>
<dbReference type="PANTHER" id="PTHR43304">
    <property type="entry name" value="PHYTOCHROME-LIKE PROTEIN CPH1"/>
    <property type="match status" value="1"/>
</dbReference>
<evidence type="ECO:0000313" key="9">
    <source>
        <dbReference type="EMBL" id="SEN93350.1"/>
    </source>
</evidence>
<dbReference type="InterPro" id="IPR003594">
    <property type="entry name" value="HATPase_dom"/>
</dbReference>
<dbReference type="SUPFAM" id="SSF47384">
    <property type="entry name" value="Homodimeric domain of signal transducing histidine kinase"/>
    <property type="match status" value="1"/>
</dbReference>
<dbReference type="RefSeq" id="WP_089921394.1">
    <property type="nucleotide sequence ID" value="NZ_FOBB01000017.1"/>
</dbReference>
<dbReference type="InterPro" id="IPR005467">
    <property type="entry name" value="His_kinase_dom"/>
</dbReference>
<name>A0A1H8KK37_9BACT</name>
<evidence type="ECO:0000256" key="3">
    <source>
        <dbReference type="ARBA" id="ARBA00022553"/>
    </source>
</evidence>
<dbReference type="Gene3D" id="1.10.287.130">
    <property type="match status" value="1"/>
</dbReference>
<evidence type="ECO:0000259" key="7">
    <source>
        <dbReference type="PROSITE" id="PS50112"/>
    </source>
</evidence>
<dbReference type="EMBL" id="FOBB01000017">
    <property type="protein sequence ID" value="SEN93350.1"/>
    <property type="molecule type" value="Genomic_DNA"/>
</dbReference>
<dbReference type="SUPFAM" id="SSF55781">
    <property type="entry name" value="GAF domain-like"/>
    <property type="match status" value="1"/>
</dbReference>
<feature type="domain" description="PAC" evidence="8">
    <location>
        <begin position="394"/>
        <end position="446"/>
    </location>
</feature>
<dbReference type="InterPro" id="IPR004358">
    <property type="entry name" value="Sig_transdc_His_kin-like_C"/>
</dbReference>
<dbReference type="InterPro" id="IPR036890">
    <property type="entry name" value="HATPase_C_sf"/>
</dbReference>
<gene>
    <name evidence="9" type="ORF">SAMN04488505_11712</name>
</gene>
<dbReference type="Gene3D" id="3.30.565.10">
    <property type="entry name" value="Histidine kinase-like ATPase, C-terminal domain"/>
    <property type="match status" value="1"/>
</dbReference>
<feature type="domain" description="PAS" evidence="7">
    <location>
        <begin position="447"/>
        <end position="504"/>
    </location>
</feature>
<dbReference type="CDD" id="cd00130">
    <property type="entry name" value="PAS"/>
    <property type="match status" value="3"/>
</dbReference>
<dbReference type="Pfam" id="PF13185">
    <property type="entry name" value="GAF_2"/>
    <property type="match status" value="1"/>
</dbReference>
<dbReference type="SMART" id="SM00091">
    <property type="entry name" value="PAS"/>
    <property type="match status" value="3"/>
</dbReference>
<evidence type="ECO:0000259" key="6">
    <source>
        <dbReference type="PROSITE" id="PS50109"/>
    </source>
</evidence>
<dbReference type="Pfam" id="PF00989">
    <property type="entry name" value="PAS"/>
    <property type="match status" value="2"/>
</dbReference>
<dbReference type="Pfam" id="PF00512">
    <property type="entry name" value="HisKA"/>
    <property type="match status" value="1"/>
</dbReference>
<dbReference type="Pfam" id="PF02518">
    <property type="entry name" value="HATPase_c"/>
    <property type="match status" value="1"/>
</dbReference>
<dbReference type="InterPro" id="IPR001610">
    <property type="entry name" value="PAC"/>
</dbReference>
<dbReference type="SMART" id="SM00388">
    <property type="entry name" value="HisKA"/>
    <property type="match status" value="1"/>
</dbReference>
<dbReference type="InterPro" id="IPR036097">
    <property type="entry name" value="HisK_dim/P_sf"/>
</dbReference>
<dbReference type="NCBIfam" id="TIGR00229">
    <property type="entry name" value="sensory_box"/>
    <property type="match status" value="3"/>
</dbReference>
<dbReference type="InterPro" id="IPR000700">
    <property type="entry name" value="PAS-assoc_C"/>
</dbReference>
<dbReference type="InterPro" id="IPR035965">
    <property type="entry name" value="PAS-like_dom_sf"/>
</dbReference>
<sequence>MAIEDTTHDAGKLQTYPILELLLESAKAINSEVELEKLVQRITDIGTSLSGAQFGAFFYNEENASGEKYLLYTISGVPKEAFSKFPMPRNTKIFGPTFSGKGVVRYDDVTQQPHYGQSAPYHGMPRGHLPVRSYLAAPVVAPITNEVIGGLFFGHSTPGVFTETSEQLIEGIAAQAAIAMGNARLFEEKKKTEKRLLEQKEQYSSIFNATSDAILIYDEKGVIAEANPAAGKMYGYANTEMVGLHGSVLMQQFPEEFEGIREIVKTGKSYSGAGVHVKKDGTVIHTDMVLTNFIFKEKQHYLAVIRDVTGDKRTAEALQRSEALTQVIAKTSPVALWITNSKGENTFVNQTWVDWTGKPQEMHLGFKWLDDIDEDDRESMQARFMENFQLRKNFEFEFRLKRRDGEVRWCVSNASPYYSPAGVFEGYTGSCMDITERKTTLQHLQSRNVLINTITNNTMQALFMLNEHRICTFMNPAAEKMTGFKIHELQEKPLHYYVHHTHPDGRHFPIEECPIDKATSTRHQTSGEEIFIHRDGYFYPVAFVSSPIVENGVLKGTVLEVRDITEEKRIQQALHDQEAATKHLLEQKVKERTADLEKLNYELMQFTSVASHDLKEPLRKISLFSKLLKDKAGNALEPAANKYIDNIINSSTRMSSLIDDLLAFSRLSQDNLQFEPVDLNALLQQIWQDLEISVKEKDAVLHYSGLSEVTGVPLLLGQLFQNLISNSLKFAHSERTPVITIHAEKEGNVSRIIYSDNGIGFKNEYAEKIFEVFQRLHTKDQYEGTGIGLAIVKKIVSLHKGEIRAYGEEGKGCRFEMELGE</sequence>
<evidence type="ECO:0000256" key="4">
    <source>
        <dbReference type="ARBA" id="ARBA00022679"/>
    </source>
</evidence>
<dbReference type="InterPro" id="IPR052162">
    <property type="entry name" value="Sensor_kinase/Photoreceptor"/>
</dbReference>
<dbReference type="AlphaFoldDB" id="A0A1H8KK37"/>
<feature type="domain" description="PAS" evidence="7">
    <location>
        <begin position="199"/>
        <end position="265"/>
    </location>
</feature>
<evidence type="ECO:0000259" key="8">
    <source>
        <dbReference type="PROSITE" id="PS50113"/>
    </source>
</evidence>
<dbReference type="InterPro" id="IPR003661">
    <property type="entry name" value="HisK_dim/P_dom"/>
</dbReference>
<evidence type="ECO:0000313" key="10">
    <source>
        <dbReference type="Proteomes" id="UP000198984"/>
    </source>
</evidence>
<dbReference type="SUPFAM" id="SSF55785">
    <property type="entry name" value="PYP-like sensor domain (PAS domain)"/>
    <property type="match status" value="3"/>
</dbReference>
<evidence type="ECO:0000256" key="1">
    <source>
        <dbReference type="ARBA" id="ARBA00000085"/>
    </source>
</evidence>
<dbReference type="PRINTS" id="PR00344">
    <property type="entry name" value="BCTRLSENSOR"/>
</dbReference>
<evidence type="ECO:0000256" key="2">
    <source>
        <dbReference type="ARBA" id="ARBA00012438"/>
    </source>
</evidence>
<dbReference type="Proteomes" id="UP000198984">
    <property type="component" value="Unassembled WGS sequence"/>
</dbReference>
<comment type="catalytic activity">
    <reaction evidence="1">
        <text>ATP + protein L-histidine = ADP + protein N-phospho-L-histidine.</text>
        <dbReference type="EC" id="2.7.13.3"/>
    </reaction>
</comment>
<keyword evidence="10" id="KW-1185">Reference proteome</keyword>
<dbReference type="EC" id="2.7.13.3" evidence="2"/>
<dbReference type="InterPro" id="IPR000014">
    <property type="entry name" value="PAS"/>
</dbReference>
<protein>
    <recommendedName>
        <fullName evidence="2">histidine kinase</fullName>
        <ecNumber evidence="2">2.7.13.3</ecNumber>
    </recommendedName>
</protein>
<dbReference type="STRING" id="573321.SAMN04488505_11712"/>
<dbReference type="SUPFAM" id="SSF55874">
    <property type="entry name" value="ATPase domain of HSP90 chaperone/DNA topoisomerase II/histidine kinase"/>
    <property type="match status" value="1"/>
</dbReference>
<dbReference type="Gene3D" id="3.30.450.40">
    <property type="match status" value="1"/>
</dbReference>